<evidence type="ECO:0000313" key="7">
    <source>
        <dbReference type="RefSeq" id="XP_004369972.2"/>
    </source>
</evidence>
<dbReference type="GO" id="GO:0003723">
    <property type="term" value="F:RNA binding"/>
    <property type="evidence" value="ECO:0007669"/>
    <property type="project" value="TreeGrafter"/>
</dbReference>
<feature type="coiled-coil region" evidence="5">
    <location>
        <begin position="61"/>
        <end position="95"/>
    </location>
</feature>
<keyword evidence="6" id="KW-1185">Reference proteome</keyword>
<keyword evidence="2 4" id="KW-0802">TPR repeat</keyword>
<dbReference type="OrthoDB" id="10043504at2759"/>
<dbReference type="PANTHER" id="PTHR10271">
    <property type="entry name" value="INTERFERON-INDUCED PROTEIN WITH TETRATRICOPEPTIDE REPEATS"/>
    <property type="match status" value="1"/>
</dbReference>
<dbReference type="SMART" id="SM00028">
    <property type="entry name" value="TPR"/>
    <property type="match status" value="6"/>
</dbReference>
<organism evidence="6 7">
    <name type="scientific">Trichechus manatus latirostris</name>
    <name type="common">Florida manatee</name>
    <dbReference type="NCBI Taxonomy" id="127582"/>
    <lineage>
        <taxon>Eukaryota</taxon>
        <taxon>Metazoa</taxon>
        <taxon>Chordata</taxon>
        <taxon>Craniata</taxon>
        <taxon>Vertebrata</taxon>
        <taxon>Euteleostomi</taxon>
        <taxon>Mammalia</taxon>
        <taxon>Eutheria</taxon>
        <taxon>Afrotheria</taxon>
        <taxon>Sirenia</taxon>
        <taxon>Trichechidae</taxon>
        <taxon>Trichechus</taxon>
    </lineage>
</organism>
<comment type="similarity">
    <text evidence="3">Belongs to the IFIT family.</text>
</comment>
<dbReference type="Pfam" id="PF13424">
    <property type="entry name" value="TPR_12"/>
    <property type="match status" value="1"/>
</dbReference>
<dbReference type="InterPro" id="IPR011990">
    <property type="entry name" value="TPR-like_helical_dom_sf"/>
</dbReference>
<dbReference type="PANTHER" id="PTHR10271:SF34">
    <property type="entry name" value="INTERFERON-INDUCED PROTEIN WITH TETRATRICOPEPTIDE REPEATS 1"/>
    <property type="match status" value="1"/>
</dbReference>
<evidence type="ECO:0000313" key="6">
    <source>
        <dbReference type="Proteomes" id="UP000248480"/>
    </source>
</evidence>
<sequence length="473" mass="54595">MGKNADEHCIKERLEQLRCHFTWALLIADTEMPDLENRILDEIEFLDTKYNAGIHNLLAYVKHLKGQNEEALESLKKAEELIQQEQADRSHLRSLVTWGNYAWVYYHMGRLAEAQTYLDRVENTCKKCGNGSRYRIECPEMDCEEGWALLKCGGQNYGRAKACFEKALEVDPENPEFSTGYAITIYRLDDVTIETQRKGYSLQPLRQAIRLNPEDVYIKVLLALKLQDVGKEDEGEKYIEEALAGTSSQTYVFRHVGRFYRRKGSLDKALQFLEKALQATPTSVFLHHQIGLCYRAQVIQIKGGTNKQLRGQERKKANRMIKSAIFYLESAVEQKPTFAIAYIHLASMYIEAGDYGKAEDVYQKALSIKPLEEDHEQEIHLHYGRFQEFQRKSEVDAITHYLKAIKIEKESFSRNRSIDSLEKLASKKLQRKASDVEGLSLLGFIHKLKGKINEALEYYERALRLTGDLNPMF</sequence>
<evidence type="ECO:0000256" key="5">
    <source>
        <dbReference type="SAM" id="Coils"/>
    </source>
</evidence>
<dbReference type="AlphaFoldDB" id="A0A2Y9D8N4"/>
<dbReference type="InParanoid" id="A0A2Y9D8N4"/>
<dbReference type="KEGG" id="tmu:101358368"/>
<proteinExistence type="inferred from homology"/>
<dbReference type="Gene3D" id="1.25.40.10">
    <property type="entry name" value="Tetratricopeptide repeat domain"/>
    <property type="match status" value="3"/>
</dbReference>
<keyword evidence="1" id="KW-0677">Repeat</keyword>
<reference evidence="7" key="1">
    <citation type="submission" date="2025-08" db="UniProtKB">
        <authorList>
            <consortium name="RefSeq"/>
        </authorList>
    </citation>
    <scope>IDENTIFICATION</scope>
</reference>
<dbReference type="GO" id="GO:0051607">
    <property type="term" value="P:defense response to virus"/>
    <property type="evidence" value="ECO:0007669"/>
    <property type="project" value="TreeGrafter"/>
</dbReference>
<dbReference type="STRING" id="127582.A0A2Y9D8N4"/>
<dbReference type="SUPFAM" id="SSF48452">
    <property type="entry name" value="TPR-like"/>
    <property type="match status" value="3"/>
</dbReference>
<evidence type="ECO:0000256" key="1">
    <source>
        <dbReference type="ARBA" id="ARBA00022737"/>
    </source>
</evidence>
<dbReference type="RefSeq" id="XP_004369972.2">
    <property type="nucleotide sequence ID" value="XM_004369915.3"/>
</dbReference>
<dbReference type="GeneID" id="101358368"/>
<dbReference type="GO" id="GO:0005829">
    <property type="term" value="C:cytosol"/>
    <property type="evidence" value="ECO:0007669"/>
    <property type="project" value="TreeGrafter"/>
</dbReference>
<dbReference type="FunCoup" id="A0A2Y9D8N4">
    <property type="interactions" value="774"/>
</dbReference>
<dbReference type="PROSITE" id="PS50005">
    <property type="entry name" value="TPR"/>
    <property type="match status" value="3"/>
</dbReference>
<dbReference type="InterPro" id="IPR019734">
    <property type="entry name" value="TPR_rpt"/>
</dbReference>
<feature type="repeat" description="TPR" evidence="4">
    <location>
        <begin position="250"/>
        <end position="283"/>
    </location>
</feature>
<dbReference type="Pfam" id="PF13181">
    <property type="entry name" value="TPR_8"/>
    <property type="match status" value="2"/>
</dbReference>
<evidence type="ECO:0000256" key="2">
    <source>
        <dbReference type="ARBA" id="ARBA00022803"/>
    </source>
</evidence>
<accession>A0A2Y9D8N4</accession>
<evidence type="ECO:0000256" key="3">
    <source>
        <dbReference type="ARBA" id="ARBA00038336"/>
    </source>
</evidence>
<dbReference type="PROSITE" id="PS50293">
    <property type="entry name" value="TPR_REGION"/>
    <property type="match status" value="1"/>
</dbReference>
<protein>
    <submittedName>
        <fullName evidence="7">Interferon-induced protein with tetratricopeptide repeats 1</fullName>
    </submittedName>
</protein>
<evidence type="ECO:0000256" key="4">
    <source>
        <dbReference type="PROSITE-ProRule" id="PRU00339"/>
    </source>
</evidence>
<gene>
    <name evidence="7" type="primary">LOC101358368</name>
</gene>
<dbReference type="InterPro" id="IPR013105">
    <property type="entry name" value="TPR_2"/>
</dbReference>
<dbReference type="Pfam" id="PF07719">
    <property type="entry name" value="TPR_2"/>
    <property type="match status" value="1"/>
</dbReference>
<dbReference type="Pfam" id="PF13432">
    <property type="entry name" value="TPR_16"/>
    <property type="match status" value="1"/>
</dbReference>
<feature type="repeat" description="TPR" evidence="4">
    <location>
        <begin position="339"/>
        <end position="372"/>
    </location>
</feature>
<feature type="repeat" description="TPR" evidence="4">
    <location>
        <begin position="436"/>
        <end position="469"/>
    </location>
</feature>
<dbReference type="FunFam" id="1.25.40.10:FF:000026">
    <property type="entry name" value="Interferon-induced protein with tetratricopeptide repeats 5"/>
    <property type="match status" value="1"/>
</dbReference>
<keyword evidence="5" id="KW-0175">Coiled coil</keyword>
<name>A0A2Y9D8N4_TRIMA</name>
<dbReference type="Proteomes" id="UP000248480">
    <property type="component" value="Unplaced"/>
</dbReference>